<feature type="region of interest" description="Disordered" evidence="1">
    <location>
        <begin position="131"/>
        <end position="357"/>
    </location>
</feature>
<evidence type="ECO:0000313" key="2">
    <source>
        <dbReference type="EMBL" id="KAK0039511.1"/>
    </source>
</evidence>
<feature type="compositionally biased region" description="Basic and acidic residues" evidence="1">
    <location>
        <begin position="276"/>
        <end position="286"/>
    </location>
</feature>
<dbReference type="Proteomes" id="UP001233172">
    <property type="component" value="Unassembled WGS sequence"/>
</dbReference>
<feature type="compositionally biased region" description="Basic and acidic residues" evidence="1">
    <location>
        <begin position="347"/>
        <end position="357"/>
    </location>
</feature>
<feature type="compositionally biased region" description="Basic and acidic residues" evidence="1">
    <location>
        <begin position="26"/>
        <end position="44"/>
    </location>
</feature>
<keyword evidence="3" id="KW-1185">Reference proteome</keyword>
<feature type="compositionally biased region" description="Basic and acidic residues" evidence="1">
    <location>
        <begin position="172"/>
        <end position="185"/>
    </location>
</feature>
<gene>
    <name evidence="2" type="ORF">Bpfe_031098</name>
</gene>
<feature type="region of interest" description="Disordered" evidence="1">
    <location>
        <begin position="1"/>
        <end position="69"/>
    </location>
</feature>
<protein>
    <submittedName>
        <fullName evidence="2">Uncharacterized protein</fullName>
    </submittedName>
</protein>
<dbReference type="AlphaFoldDB" id="A0AAD8ANI0"/>
<feature type="compositionally biased region" description="Gly residues" evidence="1">
    <location>
        <begin position="328"/>
        <end position="339"/>
    </location>
</feature>
<reference evidence="2" key="1">
    <citation type="journal article" date="2023" name="PLoS Negl. Trop. Dis.">
        <title>A genome sequence for Biomphalaria pfeifferi, the major vector snail for the human-infecting parasite Schistosoma mansoni.</title>
        <authorList>
            <person name="Bu L."/>
            <person name="Lu L."/>
            <person name="Laidemitt M.R."/>
            <person name="Zhang S.M."/>
            <person name="Mutuku M."/>
            <person name="Mkoji G."/>
            <person name="Steinauer M."/>
            <person name="Loker E.S."/>
        </authorList>
    </citation>
    <scope>NUCLEOTIDE SEQUENCE</scope>
    <source>
        <strain evidence="2">KasaAsao</strain>
    </source>
</reference>
<sequence length="357" mass="38423">MRGGARAGGQDAAPDRTPRAALPPQRRCDRRWGWPRQGEVDPPERATCVSSSHGSRAAQSTTPSRRFAAPWPLGSASSSRWCRWGCARRMKRWSACIVSSARCRATSSHWACAVAPTTSWRVWRCAARPVARHSGRRSDGRGAPGRSGSFGSQRLHEAARRGGKGGLGDGLQEARDVHLGGRERSQPLCGGLGTDRQKRRRPLGLKGPAAAARGRRRAQGGVGQGAPRRRERALTAGTHSGLRPRVGVARHSGEAWRGLNASPPRRSFVHGNSHATSDRAQRRDARGNFCRGNPARHGSGAPRRSWPGRQARTARCCVEPRAERGHRGPGQGHQSGGASGACRRRRGESGDRADGGR</sequence>
<accession>A0AAD8ANI0</accession>
<organism evidence="2 3">
    <name type="scientific">Biomphalaria pfeifferi</name>
    <name type="common">Bloodfluke planorb</name>
    <name type="synonym">Freshwater snail</name>
    <dbReference type="NCBI Taxonomy" id="112525"/>
    <lineage>
        <taxon>Eukaryota</taxon>
        <taxon>Metazoa</taxon>
        <taxon>Spiralia</taxon>
        <taxon>Lophotrochozoa</taxon>
        <taxon>Mollusca</taxon>
        <taxon>Gastropoda</taxon>
        <taxon>Heterobranchia</taxon>
        <taxon>Euthyneura</taxon>
        <taxon>Panpulmonata</taxon>
        <taxon>Hygrophila</taxon>
        <taxon>Lymnaeoidea</taxon>
        <taxon>Planorbidae</taxon>
        <taxon>Biomphalaria</taxon>
    </lineage>
</organism>
<dbReference type="EMBL" id="JASAOG010000445">
    <property type="protein sequence ID" value="KAK0039511.1"/>
    <property type="molecule type" value="Genomic_DNA"/>
</dbReference>
<evidence type="ECO:0000313" key="3">
    <source>
        <dbReference type="Proteomes" id="UP001233172"/>
    </source>
</evidence>
<feature type="compositionally biased region" description="Polar residues" evidence="1">
    <location>
        <begin position="48"/>
        <end position="64"/>
    </location>
</feature>
<evidence type="ECO:0000256" key="1">
    <source>
        <dbReference type="SAM" id="MobiDB-lite"/>
    </source>
</evidence>
<name>A0AAD8ANI0_BIOPF</name>
<proteinExistence type="predicted"/>
<reference evidence="2" key="2">
    <citation type="submission" date="2023-04" db="EMBL/GenBank/DDBJ databases">
        <authorList>
            <person name="Bu L."/>
            <person name="Lu L."/>
            <person name="Laidemitt M.R."/>
            <person name="Zhang S.M."/>
            <person name="Mutuku M."/>
            <person name="Mkoji G."/>
            <person name="Steinauer M."/>
            <person name="Loker E.S."/>
        </authorList>
    </citation>
    <scope>NUCLEOTIDE SEQUENCE</scope>
    <source>
        <strain evidence="2">KasaAsao</strain>
        <tissue evidence="2">Whole Snail</tissue>
    </source>
</reference>
<comment type="caution">
    <text evidence="2">The sequence shown here is derived from an EMBL/GenBank/DDBJ whole genome shotgun (WGS) entry which is preliminary data.</text>
</comment>